<dbReference type="FunCoup" id="B3RQW0">
    <property type="interactions" value="2140"/>
</dbReference>
<dbReference type="OMA" id="MAKVKWD"/>
<dbReference type="GO" id="GO:0032456">
    <property type="term" value="P:endocytic recycling"/>
    <property type="evidence" value="ECO:0000318"/>
    <property type="project" value="GO_Central"/>
</dbReference>
<dbReference type="InterPro" id="IPR040047">
    <property type="entry name" value="VPS50"/>
</dbReference>
<evidence type="ECO:0000259" key="7">
    <source>
        <dbReference type="Pfam" id="PF10475"/>
    </source>
</evidence>
<keyword evidence="9" id="KW-1185">Reference proteome</keyword>
<dbReference type="AlphaFoldDB" id="B3RQW0"/>
<dbReference type="GO" id="GO:0042147">
    <property type="term" value="P:retrograde transport, endosome to Golgi"/>
    <property type="evidence" value="ECO:0007669"/>
    <property type="project" value="InterPro"/>
</dbReference>
<evidence type="ECO:0000256" key="5">
    <source>
        <dbReference type="SAM" id="MobiDB-lite"/>
    </source>
</evidence>
<dbReference type="CTD" id="6751445"/>
<feature type="domain" description="Vacuolar protein sorting-associated protein 54 N-terminal" evidence="7">
    <location>
        <begin position="166"/>
        <end position="281"/>
    </location>
</feature>
<keyword evidence="2" id="KW-0653">Protein transport</keyword>
<dbReference type="OrthoDB" id="10263345at2759"/>
<dbReference type="GO" id="GO:0005829">
    <property type="term" value="C:cytosol"/>
    <property type="evidence" value="ECO:0007669"/>
    <property type="project" value="GOC"/>
</dbReference>
<feature type="region of interest" description="Disordered" evidence="5">
    <location>
        <begin position="1"/>
        <end position="41"/>
    </location>
</feature>
<name>B3RQW0_TRIAD</name>
<reference evidence="8 9" key="1">
    <citation type="journal article" date="2008" name="Nature">
        <title>The Trichoplax genome and the nature of placozoans.</title>
        <authorList>
            <person name="Srivastava M."/>
            <person name="Begovic E."/>
            <person name="Chapman J."/>
            <person name="Putnam N.H."/>
            <person name="Hellsten U."/>
            <person name="Kawashima T."/>
            <person name="Kuo A."/>
            <person name="Mitros T."/>
            <person name="Salamov A."/>
            <person name="Carpenter M.L."/>
            <person name="Signorovitch A.Y."/>
            <person name="Moreno M.A."/>
            <person name="Kamm K."/>
            <person name="Grimwood J."/>
            <person name="Schmutz J."/>
            <person name="Shapiro H."/>
            <person name="Grigoriev I.V."/>
            <person name="Buss L.W."/>
            <person name="Schierwater B."/>
            <person name="Dellaporta S.L."/>
            <person name="Rokhsar D.S."/>
        </authorList>
    </citation>
    <scope>NUCLEOTIDE SEQUENCE [LARGE SCALE GENOMIC DNA]</scope>
    <source>
        <strain evidence="8 9">Grell-BS-1999</strain>
    </source>
</reference>
<dbReference type="RefSeq" id="XP_002110770.1">
    <property type="nucleotide sequence ID" value="XM_002110734.1"/>
</dbReference>
<gene>
    <name evidence="8" type="ORF">TRIADDRAFT_54017</name>
</gene>
<dbReference type="Pfam" id="PF10475">
    <property type="entry name" value="Vps54_N"/>
    <property type="match status" value="1"/>
</dbReference>
<organism evidence="8 9">
    <name type="scientific">Trichoplax adhaerens</name>
    <name type="common">Trichoplax reptans</name>
    <dbReference type="NCBI Taxonomy" id="10228"/>
    <lineage>
        <taxon>Eukaryota</taxon>
        <taxon>Metazoa</taxon>
        <taxon>Placozoa</taxon>
        <taxon>Uniplacotomia</taxon>
        <taxon>Trichoplacea</taxon>
        <taxon>Trichoplacidae</taxon>
        <taxon>Trichoplax</taxon>
    </lineage>
</organism>
<keyword evidence="3 4" id="KW-0175">Coiled coil</keyword>
<dbReference type="eggNOG" id="KOG2939">
    <property type="taxonomic scope" value="Eukaryota"/>
</dbReference>
<dbReference type="GO" id="GO:1990745">
    <property type="term" value="C:EARP complex"/>
    <property type="evidence" value="ECO:0000318"/>
    <property type="project" value="GO_Central"/>
</dbReference>
<evidence type="ECO:0000313" key="9">
    <source>
        <dbReference type="Proteomes" id="UP000009022"/>
    </source>
</evidence>
<dbReference type="KEGG" id="tad:TRIADDRAFT_54017"/>
<dbReference type="InParanoid" id="B3RQW0"/>
<protein>
    <recommendedName>
        <fullName evidence="10">Syndetin C-terminal domain-containing protein</fullName>
    </recommendedName>
</protein>
<evidence type="ECO:0000256" key="1">
    <source>
        <dbReference type="ARBA" id="ARBA00022448"/>
    </source>
</evidence>
<dbReference type="InterPro" id="IPR019514">
    <property type="entry name" value="Syndetin_C"/>
</dbReference>
<dbReference type="HOGENOM" id="CLU_009513_1_0_1"/>
<evidence type="ECO:0008006" key="10">
    <source>
        <dbReference type="Google" id="ProtNLM"/>
    </source>
</evidence>
<feature type="domain" description="Syndetin C-terminal" evidence="6">
    <location>
        <begin position="692"/>
        <end position="856"/>
    </location>
</feature>
<dbReference type="InterPro" id="IPR019515">
    <property type="entry name" value="VPS54_N"/>
</dbReference>
<feature type="coiled-coil region" evidence="4">
    <location>
        <begin position="60"/>
        <end position="87"/>
    </location>
</feature>
<accession>B3RQW0</accession>
<evidence type="ECO:0000313" key="8">
    <source>
        <dbReference type="EMBL" id="EDV26774.1"/>
    </source>
</evidence>
<dbReference type="STRING" id="10228.B3RQW0"/>
<dbReference type="Proteomes" id="UP000009022">
    <property type="component" value="Unassembled WGS sequence"/>
</dbReference>
<sequence>MPLKDRVRHLLHRDQNKDRGQSATGENEISQTPTFSVTKDDSAIEDEVDHDEKLPHELSLKIIESQRTELQKKLKSVTKKLSELVLENHTAYMGELQRVMDLQEDLERANVLCASGRKKLTLSREKFSGAGLGVLGKHRKKQLLSYLLQNFHTIKTLQKTDIHLRELLEEKLDVALSKICSKFDSETYTTIQNAYSLLGKNRAAMDQLHMHYTSAIHNTAFSVVTGHVEEKGEALIKEEAQKFSYQDLCKKVPISRFIECLIHLSKEMWYIMHSYYYVMKWHKDEEKNVPKLDSYPSIADIENDYNKKYVLKKLETGFTRVWQDVQMKVKLLLFGTDFSSFSKFEDLLFILDLTNRLMLVGEEFCGSKSKTLQETIRTQSINYFKSHHRARLDELRMYLENEAWEVCPLELGFNIFNLQEFRFLRTAVQDANKSKSDTNGMRCEVNGIFEKYNVLESPFDCIIEDNSPDDVVSTDKPSNDEPEVDEEGKTIYNDNDEDDIPDELKQDFIDEQTGETPSRNYKAGETNDVKFSQNSSVVANTTLTTIRFFGRYMHIMHALSPIAFDVLISMTQLFDYYLFTVFSFFSNETISNNHQLSSKLAATLKRIKDNMIQSSHASESVSVSVDDIKVQFPRMSLDATLFDAGTQRGLACRIIATESVIFLADKLELLRLHLETMIPSSKRPFLSQFYSQIRLAMNNVKWDVKEIMSQHSSYVDLLIQEFWRFDTYFKSLARRVLLPIEVYNILWDRCIKLANKTFVDGFSNVKKCSNEGRALMQLDFQQYLLQLEKMTTVRPIPEKEYVENYVKAYYLTESEIEKWIRSHKEYSSKHLSNLVLHGVGSHLNKKQKQKILNLIEDIEKGKKS</sequence>
<evidence type="ECO:0000256" key="3">
    <source>
        <dbReference type="ARBA" id="ARBA00023054"/>
    </source>
</evidence>
<dbReference type="PhylomeDB" id="B3RQW0"/>
<feature type="region of interest" description="Disordered" evidence="5">
    <location>
        <begin position="465"/>
        <end position="501"/>
    </location>
</feature>
<keyword evidence="1" id="KW-0813">Transport</keyword>
<evidence type="ECO:0000256" key="4">
    <source>
        <dbReference type="SAM" id="Coils"/>
    </source>
</evidence>
<dbReference type="EMBL" id="DS985243">
    <property type="protein sequence ID" value="EDV26774.1"/>
    <property type="molecule type" value="Genomic_DNA"/>
</dbReference>
<dbReference type="PANTHER" id="PTHR13258">
    <property type="entry name" value="SYNDETIN"/>
    <property type="match status" value="1"/>
</dbReference>
<dbReference type="Pfam" id="PF10474">
    <property type="entry name" value="Syndetin_C"/>
    <property type="match status" value="1"/>
</dbReference>
<dbReference type="GeneID" id="6751445"/>
<feature type="compositionally biased region" description="Polar residues" evidence="5">
    <location>
        <begin position="21"/>
        <end position="37"/>
    </location>
</feature>
<feature type="compositionally biased region" description="Basic residues" evidence="5">
    <location>
        <begin position="1"/>
        <end position="11"/>
    </location>
</feature>
<dbReference type="PANTHER" id="PTHR13258:SF0">
    <property type="entry name" value="SYNDETIN"/>
    <property type="match status" value="1"/>
</dbReference>
<proteinExistence type="predicted"/>
<evidence type="ECO:0000259" key="6">
    <source>
        <dbReference type="Pfam" id="PF10474"/>
    </source>
</evidence>
<dbReference type="GO" id="GO:0000149">
    <property type="term" value="F:SNARE binding"/>
    <property type="evidence" value="ECO:0000318"/>
    <property type="project" value="GO_Central"/>
</dbReference>
<dbReference type="GO" id="GO:0015031">
    <property type="term" value="P:protein transport"/>
    <property type="evidence" value="ECO:0007669"/>
    <property type="project" value="UniProtKB-KW"/>
</dbReference>
<evidence type="ECO:0000256" key="2">
    <source>
        <dbReference type="ARBA" id="ARBA00022927"/>
    </source>
</evidence>